<evidence type="ECO:0000256" key="5">
    <source>
        <dbReference type="ARBA" id="ARBA00023002"/>
    </source>
</evidence>
<comment type="pathway">
    <text evidence="6">tRNA modification; tRNA-queuosine biosynthesis.</text>
</comment>
<evidence type="ECO:0000313" key="8">
    <source>
        <dbReference type="EMBL" id="MBB1124787.1"/>
    </source>
</evidence>
<evidence type="ECO:0000256" key="3">
    <source>
        <dbReference type="ARBA" id="ARBA00022694"/>
    </source>
</evidence>
<feature type="binding site" evidence="6">
    <location>
        <position position="204"/>
    </location>
    <ligand>
        <name>[4Fe-4S] cluster</name>
        <dbReference type="ChEBI" id="CHEBI:49883"/>
        <label>2</label>
    </ligand>
</feature>
<keyword evidence="9" id="KW-1185">Reference proteome</keyword>
<proteinExistence type="inferred from homology"/>
<keyword evidence="3 6" id="KW-0819">tRNA processing</keyword>
<dbReference type="UniPathway" id="UPA00392"/>
<feature type="binding site" evidence="6">
    <location>
        <begin position="247"/>
        <end position="248"/>
    </location>
    <ligand>
        <name>cob(II)alamin</name>
        <dbReference type="ChEBI" id="CHEBI:16304"/>
    </ligand>
</feature>
<keyword evidence="6" id="KW-0479">Metal-binding</keyword>
<comment type="subcellular location">
    <subcellularLocation>
        <location evidence="6">Cytoplasm</location>
    </subcellularLocation>
</comment>
<dbReference type="SUPFAM" id="SSF46548">
    <property type="entry name" value="alpha-helical ferredoxin"/>
    <property type="match status" value="1"/>
</dbReference>
<evidence type="ECO:0000256" key="1">
    <source>
        <dbReference type="ARBA" id="ARBA00022485"/>
    </source>
</evidence>
<feature type="domain" description="4Fe-4S ferredoxin-type" evidence="7">
    <location>
        <begin position="182"/>
        <end position="214"/>
    </location>
</feature>
<dbReference type="GO" id="GO:0031419">
    <property type="term" value="F:cobalamin binding"/>
    <property type="evidence" value="ECO:0007669"/>
    <property type="project" value="UniProtKB-KW"/>
</dbReference>
<feature type="binding site" evidence="6">
    <location>
        <position position="197"/>
    </location>
    <ligand>
        <name>[4Fe-4S] cluster</name>
        <dbReference type="ChEBI" id="CHEBI:49883"/>
        <label>1</label>
    </ligand>
</feature>
<keyword evidence="6" id="KW-0408">Iron</keyword>
<dbReference type="PROSITE" id="PS51379">
    <property type="entry name" value="4FE4S_FER_2"/>
    <property type="match status" value="1"/>
</dbReference>
<feature type="binding site" evidence="6">
    <location>
        <position position="247"/>
    </location>
    <ligand>
        <name>[4Fe-4S] cluster</name>
        <dbReference type="ChEBI" id="CHEBI:49883"/>
        <label>2</label>
    </ligand>
</feature>
<dbReference type="InterPro" id="IPR013542">
    <property type="entry name" value="QueG_DUF1730"/>
</dbReference>
<reference evidence="8 9" key="1">
    <citation type="journal article" date="2020" name="Arch. Microbiol.">
        <title>The genome sequence of the giant phototrophic gammaproteobacterium Thiospirillum jenense gives insight into its physiological properties and phylogenetic relationships.</title>
        <authorList>
            <person name="Imhoff J.F."/>
            <person name="Meyer T.E."/>
            <person name="Kyndt J.A."/>
        </authorList>
    </citation>
    <scope>NUCLEOTIDE SEQUENCE [LARGE SCALE GENOMIC DNA]</scope>
    <source>
        <strain evidence="8 9">DSM 216</strain>
    </source>
</reference>
<organism evidence="8 9">
    <name type="scientific">Thiospirillum jenense</name>
    <dbReference type="NCBI Taxonomy" id="1653858"/>
    <lineage>
        <taxon>Bacteria</taxon>
        <taxon>Pseudomonadati</taxon>
        <taxon>Pseudomonadota</taxon>
        <taxon>Gammaproteobacteria</taxon>
        <taxon>Chromatiales</taxon>
        <taxon>Chromatiaceae</taxon>
        <taxon>Thiospirillum</taxon>
    </lineage>
</organism>
<evidence type="ECO:0000256" key="6">
    <source>
        <dbReference type="HAMAP-Rule" id="MF_00916"/>
    </source>
</evidence>
<dbReference type="GO" id="GO:0008616">
    <property type="term" value="P:tRNA queuosine(34) biosynthetic process"/>
    <property type="evidence" value="ECO:0007669"/>
    <property type="project" value="UniProtKB-UniRule"/>
</dbReference>
<gene>
    <name evidence="6 8" type="primary">queG</name>
    <name evidence="8" type="ORF">HUK38_00900</name>
</gene>
<comment type="caution">
    <text evidence="6">Lacks conserved residue(s) required for the propagation of feature annotation.</text>
</comment>
<comment type="similarity">
    <text evidence="6">Belongs to the QueG family.</text>
</comment>
<dbReference type="GO" id="GO:0052693">
    <property type="term" value="F:epoxyqueuosine reductase activity"/>
    <property type="evidence" value="ECO:0007669"/>
    <property type="project" value="UniProtKB-UniRule"/>
</dbReference>
<dbReference type="RefSeq" id="WP_182581895.1">
    <property type="nucleotide sequence ID" value="NZ_JABVCQ010000002.1"/>
</dbReference>
<name>A0A839HC59_9GAMM</name>
<feature type="binding site" evidence="6">
    <location>
        <position position="250"/>
    </location>
    <ligand>
        <name>[4Fe-4S] cluster</name>
        <dbReference type="ChEBI" id="CHEBI:49883"/>
        <label>2</label>
    </ligand>
</feature>
<dbReference type="GO" id="GO:0046872">
    <property type="term" value="F:metal ion binding"/>
    <property type="evidence" value="ECO:0007669"/>
    <property type="project" value="UniProtKB-KW"/>
</dbReference>
<feature type="active site" description="Proton donor" evidence="6">
    <location>
        <position position="140"/>
    </location>
</feature>
<keyword evidence="5 6" id="KW-0560">Oxidoreductase</keyword>
<feature type="binding site" evidence="6">
    <location>
        <position position="175"/>
    </location>
    <ligand>
        <name>cob(II)alamin</name>
        <dbReference type="ChEBI" id="CHEBI:16304"/>
    </ligand>
</feature>
<evidence type="ECO:0000256" key="4">
    <source>
        <dbReference type="ARBA" id="ARBA00022785"/>
    </source>
</evidence>
<accession>A0A839HC59</accession>
<evidence type="ECO:0000259" key="7">
    <source>
        <dbReference type="PROSITE" id="PS51379"/>
    </source>
</evidence>
<dbReference type="GO" id="GO:0005737">
    <property type="term" value="C:cytoplasm"/>
    <property type="evidence" value="ECO:0007669"/>
    <property type="project" value="UniProtKB-SubCell"/>
</dbReference>
<dbReference type="Proteomes" id="UP000548632">
    <property type="component" value="Unassembled WGS sequence"/>
</dbReference>
<dbReference type="GO" id="GO:0051539">
    <property type="term" value="F:4 iron, 4 sulfur cluster binding"/>
    <property type="evidence" value="ECO:0007669"/>
    <property type="project" value="UniProtKB-KW"/>
</dbReference>
<evidence type="ECO:0000256" key="2">
    <source>
        <dbReference type="ARBA" id="ARBA00022490"/>
    </source>
</evidence>
<dbReference type="EMBL" id="JABVCQ010000002">
    <property type="protein sequence ID" value="MBB1124787.1"/>
    <property type="molecule type" value="Genomic_DNA"/>
</dbReference>
<dbReference type="PANTHER" id="PTHR30002">
    <property type="entry name" value="EPOXYQUEUOSINE REDUCTASE"/>
    <property type="match status" value="1"/>
</dbReference>
<comment type="function">
    <text evidence="6">Catalyzes the conversion of epoxyqueuosine (oQ) to queuosine (Q), which is a hypermodified base found in the wobble positions of tRNA(Asp), tRNA(Asn), tRNA(His) and tRNA(Tyr).</text>
</comment>
<keyword evidence="6" id="KW-0411">Iron-sulfur</keyword>
<feature type="binding site" evidence="6">
    <location>
        <position position="164"/>
    </location>
    <ligand>
        <name>cob(II)alamin</name>
        <dbReference type="ChEBI" id="CHEBI:16304"/>
    </ligand>
</feature>
<keyword evidence="1 6" id="KW-0004">4Fe-4S</keyword>
<feature type="binding site" evidence="6">
    <location>
        <position position="220"/>
    </location>
    <ligand>
        <name>[4Fe-4S] cluster</name>
        <dbReference type="ChEBI" id="CHEBI:49883"/>
        <label>2</label>
    </ligand>
</feature>
<protein>
    <recommendedName>
        <fullName evidence="6">Epoxyqueuosine reductase</fullName>
        <ecNumber evidence="6">1.17.99.6</ecNumber>
    </recommendedName>
    <alternativeName>
        <fullName evidence="6">Queuosine biosynthesis protein QueG</fullName>
    </alternativeName>
</protein>
<dbReference type="AlphaFoldDB" id="A0A839HC59"/>
<keyword evidence="6" id="KW-0170">Cobalt</keyword>
<dbReference type="EC" id="1.17.99.6" evidence="6"/>
<feature type="binding site" evidence="6">
    <location>
        <position position="200"/>
    </location>
    <ligand>
        <name>[4Fe-4S] cluster</name>
        <dbReference type="ChEBI" id="CHEBI:49883"/>
        <label>1</label>
    </ligand>
</feature>
<dbReference type="Gene3D" id="3.30.70.20">
    <property type="match status" value="1"/>
</dbReference>
<feature type="binding site" evidence="6">
    <location>
        <position position="140"/>
    </location>
    <ligand>
        <name>cob(II)alamin</name>
        <dbReference type="ChEBI" id="CHEBI:16304"/>
    </ligand>
</feature>
<dbReference type="NCBIfam" id="TIGR00276">
    <property type="entry name" value="tRNA epoxyqueuosine(34) reductase QueG"/>
    <property type="match status" value="1"/>
</dbReference>
<evidence type="ECO:0000313" key="9">
    <source>
        <dbReference type="Proteomes" id="UP000548632"/>
    </source>
</evidence>
<keyword evidence="4 6" id="KW-0671">Queuosine biosynthesis</keyword>
<dbReference type="Pfam" id="PF08331">
    <property type="entry name" value="QueG_DUF1730"/>
    <property type="match status" value="1"/>
</dbReference>
<feature type="binding site" evidence="6">
    <location>
        <position position="254"/>
    </location>
    <ligand>
        <name>[4Fe-4S] cluster</name>
        <dbReference type="ChEBI" id="CHEBI:49883"/>
        <label>1</label>
    </ligand>
</feature>
<comment type="subunit">
    <text evidence="6">Monomer.</text>
</comment>
<dbReference type="PANTHER" id="PTHR30002:SF4">
    <property type="entry name" value="EPOXYQUEUOSINE REDUCTASE"/>
    <property type="match status" value="1"/>
</dbReference>
<comment type="catalytic activity">
    <reaction evidence="6">
        <text>epoxyqueuosine(34) in tRNA + AH2 = queuosine(34) in tRNA + A + H2O</text>
        <dbReference type="Rhea" id="RHEA:32159"/>
        <dbReference type="Rhea" id="RHEA-COMP:18571"/>
        <dbReference type="Rhea" id="RHEA-COMP:18582"/>
        <dbReference type="ChEBI" id="CHEBI:13193"/>
        <dbReference type="ChEBI" id="CHEBI:15377"/>
        <dbReference type="ChEBI" id="CHEBI:17499"/>
        <dbReference type="ChEBI" id="CHEBI:194431"/>
        <dbReference type="ChEBI" id="CHEBI:194443"/>
        <dbReference type="EC" id="1.17.99.6"/>
    </reaction>
</comment>
<comment type="cofactor">
    <cofactor evidence="6">
        <name>[4Fe-4S] cluster</name>
        <dbReference type="ChEBI" id="CHEBI:49883"/>
    </cofactor>
    <text evidence="6">Binds 2 [4Fe-4S] clusters per monomer.</text>
</comment>
<dbReference type="InterPro" id="IPR017896">
    <property type="entry name" value="4Fe4S_Fe-S-bd"/>
</dbReference>
<keyword evidence="6" id="KW-0846">Cobalamin</keyword>
<dbReference type="Pfam" id="PF13484">
    <property type="entry name" value="Fer4_16"/>
    <property type="match status" value="1"/>
</dbReference>
<feature type="binding site" evidence="6">
    <location>
        <position position="66"/>
    </location>
    <ligand>
        <name>cob(II)alamin</name>
        <dbReference type="ChEBI" id="CHEBI:16304"/>
    </ligand>
</feature>
<comment type="cofactor">
    <cofactor evidence="6">
        <name>cob(II)alamin</name>
        <dbReference type="ChEBI" id="CHEBI:16304"/>
    </cofactor>
</comment>
<feature type="binding site" evidence="6">
    <location>
        <position position="194"/>
    </location>
    <ligand>
        <name>[4Fe-4S] cluster</name>
        <dbReference type="ChEBI" id="CHEBI:49883"/>
        <label>1</label>
    </ligand>
</feature>
<dbReference type="HAMAP" id="MF_00916">
    <property type="entry name" value="QueG"/>
    <property type="match status" value="1"/>
</dbReference>
<comment type="caution">
    <text evidence="8">The sequence shown here is derived from an EMBL/GenBank/DDBJ whole genome shotgun (WGS) entry which is preliminary data.</text>
</comment>
<keyword evidence="2 6" id="KW-0963">Cytoplasm</keyword>
<dbReference type="InterPro" id="IPR004453">
    <property type="entry name" value="QueG"/>
</dbReference>
<sequence length="358" mass="40977">MQLALNNPTELDALAQQIKCWGRELGFQQIGITAGVTQHDQQRLFNWLAAGYHGEMNYMAQHQAMRCDPAQLLPGTIRIITARMNYLPAAVPFSANPTHAVIARYALGRDYHRVIRKRLKQLAQRIEQQTGAFHYRPLVDSAPVLEKPLAQQAGLGWIGKHTNLINQQAGSWFFLGELYVDLPLPIDPPAVNHCGRCHACLMHCPTAAIIAPYQLDAQRCIAYLTIEHHGAIPESLRSLIGQHIFGCDICQQVCPWNRFAQLTQERDFHPRLQWINADLITLFNWNEPQFLQYTEGTPIRRLGYQRWLRNIAIALGNAPPSLRIWQALIDRLVYPDELVREHIQWALARHNRFTPALY</sequence>